<gene>
    <name evidence="5" type="ORF">PFISCL1PPCAC_9820</name>
</gene>
<evidence type="ECO:0000313" key="6">
    <source>
        <dbReference type="Proteomes" id="UP001432322"/>
    </source>
</evidence>
<dbReference type="PANTHER" id="PTHR13045">
    <property type="entry name" value="5'-NUCLEOTIDASE"/>
    <property type="match status" value="1"/>
</dbReference>
<feature type="non-terminal residue" evidence="5">
    <location>
        <position position="1"/>
    </location>
</feature>
<name>A0AAV5VJQ5_9BILA</name>
<keyword evidence="3" id="KW-0378">Hydrolase</keyword>
<dbReference type="InterPro" id="IPR036412">
    <property type="entry name" value="HAD-like_sf"/>
</dbReference>
<proteinExistence type="predicted"/>
<comment type="caution">
    <text evidence="5">The sequence shown here is derived from an EMBL/GenBank/DDBJ whole genome shotgun (WGS) entry which is preliminary data.</text>
</comment>
<evidence type="ECO:0000256" key="2">
    <source>
        <dbReference type="ARBA" id="ARBA00022741"/>
    </source>
</evidence>
<reference evidence="5" key="1">
    <citation type="submission" date="2023-10" db="EMBL/GenBank/DDBJ databases">
        <title>Genome assembly of Pristionchus species.</title>
        <authorList>
            <person name="Yoshida K."/>
            <person name="Sommer R.J."/>
        </authorList>
    </citation>
    <scope>NUCLEOTIDE SEQUENCE</scope>
    <source>
        <strain evidence="5">RS5133</strain>
    </source>
</reference>
<keyword evidence="4" id="KW-0460">Magnesium</keyword>
<dbReference type="Pfam" id="PF05822">
    <property type="entry name" value="UMPH-1"/>
    <property type="match status" value="1"/>
</dbReference>
<dbReference type="GO" id="GO:0000166">
    <property type="term" value="F:nucleotide binding"/>
    <property type="evidence" value="ECO:0007669"/>
    <property type="project" value="UniProtKB-KW"/>
</dbReference>
<keyword evidence="6" id="KW-1185">Reference proteome</keyword>
<organism evidence="5 6">
    <name type="scientific">Pristionchus fissidentatus</name>
    <dbReference type="NCBI Taxonomy" id="1538716"/>
    <lineage>
        <taxon>Eukaryota</taxon>
        <taxon>Metazoa</taxon>
        <taxon>Ecdysozoa</taxon>
        <taxon>Nematoda</taxon>
        <taxon>Chromadorea</taxon>
        <taxon>Rhabditida</taxon>
        <taxon>Rhabditina</taxon>
        <taxon>Diplogasteromorpha</taxon>
        <taxon>Diplogasteroidea</taxon>
        <taxon>Neodiplogasteridae</taxon>
        <taxon>Pristionchus</taxon>
    </lineage>
</organism>
<sequence length="186" mass="20674">FNCRISVLMVSISGELQSLLDRPNVHVHDLPSALEKLSRMISGGASDLTVITDFDHTLTRSHSDDGGKCAVTHEVFNHPSLFPELSEKFAELEKLYYPFEHLTEGEERVQKMEAWWRESNAAIVAQAFHRSTITSLISKTNIQLRDGASDFLHSLQLLDVPTLIFSAGIGGIISLFLSQQGVPLSR</sequence>
<evidence type="ECO:0000256" key="3">
    <source>
        <dbReference type="ARBA" id="ARBA00022801"/>
    </source>
</evidence>
<dbReference type="GO" id="GO:0008253">
    <property type="term" value="F:5'-nucleotidase activity"/>
    <property type="evidence" value="ECO:0007669"/>
    <property type="project" value="InterPro"/>
</dbReference>
<dbReference type="Gene3D" id="1.10.150.340">
    <property type="entry name" value="Pyrimidine 5'-nucleotidase (UMPH-1), N-terminal domain"/>
    <property type="match status" value="1"/>
</dbReference>
<accession>A0AAV5VJQ5</accession>
<dbReference type="SUPFAM" id="SSF56784">
    <property type="entry name" value="HAD-like"/>
    <property type="match status" value="1"/>
</dbReference>
<dbReference type="PANTHER" id="PTHR13045:SF0">
    <property type="entry name" value="7-METHYLGUANOSINE PHOSPHATE-SPECIFIC 5'-NUCLEOTIDASE"/>
    <property type="match status" value="1"/>
</dbReference>
<feature type="non-terminal residue" evidence="5">
    <location>
        <position position="186"/>
    </location>
</feature>
<evidence type="ECO:0008006" key="7">
    <source>
        <dbReference type="Google" id="ProtNLM"/>
    </source>
</evidence>
<keyword evidence="1" id="KW-0479">Metal-binding</keyword>
<evidence type="ECO:0000256" key="1">
    <source>
        <dbReference type="ARBA" id="ARBA00022723"/>
    </source>
</evidence>
<dbReference type="EMBL" id="BTSY01000003">
    <property type="protein sequence ID" value="GMT18523.1"/>
    <property type="molecule type" value="Genomic_DNA"/>
</dbReference>
<dbReference type="Proteomes" id="UP001432322">
    <property type="component" value="Unassembled WGS sequence"/>
</dbReference>
<dbReference type="AlphaFoldDB" id="A0AAV5VJQ5"/>
<evidence type="ECO:0000256" key="4">
    <source>
        <dbReference type="ARBA" id="ARBA00022842"/>
    </source>
</evidence>
<protein>
    <recommendedName>
        <fullName evidence="7">5'-nucleotidase</fullName>
    </recommendedName>
</protein>
<keyword evidence="2" id="KW-0547">Nucleotide-binding</keyword>
<dbReference type="InterPro" id="IPR006434">
    <property type="entry name" value="Pyrimidine_nucleotidase_eu"/>
</dbReference>
<evidence type="ECO:0000313" key="5">
    <source>
        <dbReference type="EMBL" id="GMT18523.1"/>
    </source>
</evidence>
<dbReference type="GO" id="GO:0000287">
    <property type="term" value="F:magnesium ion binding"/>
    <property type="evidence" value="ECO:0007669"/>
    <property type="project" value="InterPro"/>
</dbReference>
<dbReference type="GO" id="GO:0005737">
    <property type="term" value="C:cytoplasm"/>
    <property type="evidence" value="ECO:0007669"/>
    <property type="project" value="InterPro"/>
</dbReference>